<dbReference type="STRING" id="1943.AQJ64_40060"/>
<gene>
    <name evidence="4" type="ORF">AQJ64_40060</name>
</gene>
<evidence type="ECO:0000259" key="3">
    <source>
        <dbReference type="Pfam" id="PF01321"/>
    </source>
</evidence>
<dbReference type="PANTHER" id="PTHR46112">
    <property type="entry name" value="AMINOPEPTIDASE"/>
    <property type="match status" value="1"/>
</dbReference>
<evidence type="ECO:0000313" key="4">
    <source>
        <dbReference type="EMBL" id="KUN75883.1"/>
    </source>
</evidence>
<dbReference type="SUPFAM" id="SSF53092">
    <property type="entry name" value="Creatinase/prolidase N-terminal domain"/>
    <property type="match status" value="1"/>
</dbReference>
<dbReference type="InterPro" id="IPR050659">
    <property type="entry name" value="Peptidase_M24B"/>
</dbReference>
<feature type="region of interest" description="Disordered" evidence="1">
    <location>
        <begin position="204"/>
        <end position="223"/>
    </location>
</feature>
<keyword evidence="5" id="KW-1185">Reference proteome</keyword>
<name>A0A117R7Y1_9ACTN</name>
<evidence type="ECO:0000313" key="5">
    <source>
        <dbReference type="Proteomes" id="UP000052982"/>
    </source>
</evidence>
<dbReference type="PANTHER" id="PTHR46112:SF3">
    <property type="entry name" value="AMINOPEPTIDASE YPDF"/>
    <property type="match status" value="1"/>
</dbReference>
<dbReference type="InterPro" id="IPR029149">
    <property type="entry name" value="Creatin/AminoP/Spt16_N"/>
</dbReference>
<dbReference type="AlphaFoldDB" id="A0A117R7Y1"/>
<dbReference type="InterPro" id="IPR000994">
    <property type="entry name" value="Pept_M24"/>
</dbReference>
<accession>A0A117R7Y1</accession>
<dbReference type="Gene3D" id="3.90.230.10">
    <property type="entry name" value="Creatinase/methionine aminopeptidase superfamily"/>
    <property type="match status" value="1"/>
</dbReference>
<dbReference type="Gene3D" id="3.40.350.10">
    <property type="entry name" value="Creatinase/prolidase N-terminal domain"/>
    <property type="match status" value="1"/>
</dbReference>
<feature type="domain" description="Creatinase N-terminal" evidence="3">
    <location>
        <begin position="13"/>
        <end position="144"/>
    </location>
</feature>
<dbReference type="Pfam" id="PF01321">
    <property type="entry name" value="Creatinase_N"/>
    <property type="match status" value="1"/>
</dbReference>
<comment type="caution">
    <text evidence="4">The sequence shown here is derived from an EMBL/GenBank/DDBJ whole genome shotgun (WGS) entry which is preliminary data.</text>
</comment>
<dbReference type="Pfam" id="PF00557">
    <property type="entry name" value="Peptidase_M24"/>
    <property type="match status" value="1"/>
</dbReference>
<evidence type="ECO:0000256" key="1">
    <source>
        <dbReference type="SAM" id="MobiDB-lite"/>
    </source>
</evidence>
<dbReference type="EMBL" id="LMWW01000072">
    <property type="protein sequence ID" value="KUN75883.1"/>
    <property type="molecule type" value="Genomic_DNA"/>
</dbReference>
<feature type="domain" description="Peptidase M24" evidence="2">
    <location>
        <begin position="154"/>
        <end position="354"/>
    </location>
</feature>
<proteinExistence type="predicted"/>
<evidence type="ECO:0000259" key="2">
    <source>
        <dbReference type="Pfam" id="PF00557"/>
    </source>
</evidence>
<dbReference type="SUPFAM" id="SSF55920">
    <property type="entry name" value="Creatinase/aminopeptidase"/>
    <property type="match status" value="1"/>
</dbReference>
<feature type="compositionally biased region" description="Basic and acidic residues" evidence="1">
    <location>
        <begin position="209"/>
        <end position="222"/>
    </location>
</feature>
<dbReference type="Proteomes" id="UP000052982">
    <property type="component" value="Unassembled WGS sequence"/>
</dbReference>
<dbReference type="InterPro" id="IPR000587">
    <property type="entry name" value="Creatinase_N"/>
</dbReference>
<reference evidence="4 5" key="1">
    <citation type="submission" date="2015-10" db="EMBL/GenBank/DDBJ databases">
        <title>Draft genome sequence of Streptomyces griseoruber DSM 40281, type strain for the species Streptomyces griseoruber.</title>
        <authorList>
            <person name="Ruckert C."/>
            <person name="Winkler A."/>
            <person name="Kalinowski J."/>
            <person name="Kampfer P."/>
            <person name="Glaeser S."/>
        </authorList>
    </citation>
    <scope>NUCLEOTIDE SEQUENCE [LARGE SCALE GENOMIC DNA]</scope>
    <source>
        <strain evidence="4 5">DSM 40281</strain>
    </source>
</reference>
<dbReference type="InterPro" id="IPR036005">
    <property type="entry name" value="Creatinase/aminopeptidase-like"/>
</dbReference>
<protein>
    <submittedName>
        <fullName evidence="4">Peptidase M24</fullName>
    </submittedName>
</protein>
<sequence>MPGVFSREVHVGRLRRVAAEAAAARLTGLLVTPGPDLTWLCGHRPGGAPDRLTLLVLTPEAEPRLLLPARDLADVAAGPVAGAVRLTAWADGQDPYAAAAGLLLPHGHYGISDATWSVHLLGLEEALPLTTYRPLSTALPLFRAVKDEEEKARLAAAAAAADAAYEAVLAVRFSGRRESELAADLAGLLRAHGHDRVDRARVAAGAHGADPDHRPGEHRIEPGDTVVLDLGGRRDGYASALTRTVHVGPPPDRLRRLHEIVRTAREAALAALLPGAPCAEPDRAARAVLADAGHGGDALPATGHGLGLTPYEPPYLAPGGTRLLAPGMCVQVAAGVLLPGRLGVRLGDTVVCTAAGVRRLGGADPALGVVT</sequence>
<organism evidence="4 5">
    <name type="scientific">Streptomyces griseoruber</name>
    <dbReference type="NCBI Taxonomy" id="1943"/>
    <lineage>
        <taxon>Bacteria</taxon>
        <taxon>Bacillati</taxon>
        <taxon>Actinomycetota</taxon>
        <taxon>Actinomycetes</taxon>
        <taxon>Kitasatosporales</taxon>
        <taxon>Streptomycetaceae</taxon>
        <taxon>Streptomyces</taxon>
    </lineage>
</organism>